<proteinExistence type="inferred from homology"/>
<evidence type="ECO:0000313" key="12">
    <source>
        <dbReference type="Proteomes" id="UP000001554"/>
    </source>
</evidence>
<name>A0A9J7HKX0_BRAFL</name>
<dbReference type="InterPro" id="IPR036259">
    <property type="entry name" value="MFS_trans_sf"/>
</dbReference>
<dbReference type="Proteomes" id="UP000001554">
    <property type="component" value="Chromosome 17"/>
</dbReference>
<evidence type="ECO:0000256" key="4">
    <source>
        <dbReference type="ARBA" id="ARBA00022692"/>
    </source>
</evidence>
<evidence type="ECO:0000256" key="7">
    <source>
        <dbReference type="ARBA" id="ARBA00036521"/>
    </source>
</evidence>
<keyword evidence="12" id="KW-1185">Reference proteome</keyword>
<keyword evidence="4 10" id="KW-0812">Transmembrane</keyword>
<feature type="transmembrane region" description="Helical" evidence="10">
    <location>
        <begin position="199"/>
        <end position="217"/>
    </location>
</feature>
<reference evidence="12" key="1">
    <citation type="journal article" date="2020" name="Nat. Ecol. Evol.">
        <title>Deeply conserved synteny resolves early events in vertebrate evolution.</title>
        <authorList>
            <person name="Simakov O."/>
            <person name="Marletaz F."/>
            <person name="Yue J.X."/>
            <person name="O'Connell B."/>
            <person name="Jenkins J."/>
            <person name="Brandt A."/>
            <person name="Calef R."/>
            <person name="Tung C.H."/>
            <person name="Huang T.K."/>
            <person name="Schmutz J."/>
            <person name="Satoh N."/>
            <person name="Yu J.K."/>
            <person name="Putnam N.H."/>
            <person name="Green R.E."/>
            <person name="Rokhsar D.S."/>
        </authorList>
    </citation>
    <scope>NUCLEOTIDE SEQUENCE [LARGE SCALE GENOMIC DNA]</scope>
    <source>
        <strain evidence="12">S238N-H82</strain>
    </source>
</reference>
<dbReference type="PROSITE" id="PS50850">
    <property type="entry name" value="MFS"/>
    <property type="match status" value="1"/>
</dbReference>
<dbReference type="OMA" id="LVSIASX"/>
<evidence type="ECO:0000259" key="11">
    <source>
        <dbReference type="PROSITE" id="PS50850"/>
    </source>
</evidence>
<keyword evidence="6 10" id="KW-0472">Membrane</keyword>
<comment type="similarity">
    <text evidence="2">Belongs to the major facilitator superfamily. Monocarboxylate porter (TC 2.A.1.13) family.</text>
</comment>
<organism evidence="12 13">
    <name type="scientific">Branchiostoma floridae</name>
    <name type="common">Florida lancelet</name>
    <name type="synonym">Amphioxus</name>
    <dbReference type="NCBI Taxonomy" id="7739"/>
    <lineage>
        <taxon>Eukaryota</taxon>
        <taxon>Metazoa</taxon>
        <taxon>Chordata</taxon>
        <taxon>Cephalochordata</taxon>
        <taxon>Leptocardii</taxon>
        <taxon>Amphioxiformes</taxon>
        <taxon>Branchiostomatidae</taxon>
        <taxon>Branchiostoma</taxon>
    </lineage>
</organism>
<dbReference type="FunFam" id="1.20.1250.20:FF:001689">
    <property type="entry name" value="Solute carrier family 16 member 12a"/>
    <property type="match status" value="1"/>
</dbReference>
<comment type="function">
    <text evidence="9">Functions as a transporter for creatine and as well for its precursor guanidinoacetate. Transport of creatine and GAA is independent of resting membrane potential and extracellular Na(+), Cl(-), or pH. Contributes to the process of creatine biosynthesis and distribution.</text>
</comment>
<feature type="transmembrane region" description="Helical" evidence="10">
    <location>
        <begin position="254"/>
        <end position="277"/>
    </location>
</feature>
<reference evidence="13" key="2">
    <citation type="submission" date="2025-08" db="UniProtKB">
        <authorList>
            <consortium name="RefSeq"/>
        </authorList>
    </citation>
    <scope>IDENTIFICATION</scope>
    <source>
        <strain evidence="13">S238N-H82</strain>
        <tissue evidence="13">Testes</tissue>
    </source>
</reference>
<dbReference type="PANTHER" id="PTHR11360">
    <property type="entry name" value="MONOCARBOXYLATE TRANSPORTER"/>
    <property type="match status" value="1"/>
</dbReference>
<evidence type="ECO:0000256" key="8">
    <source>
        <dbReference type="ARBA" id="ARBA00036771"/>
    </source>
</evidence>
<keyword evidence="5 10" id="KW-1133">Transmembrane helix</keyword>
<feature type="transmembrane region" description="Helical" evidence="10">
    <location>
        <begin position="229"/>
        <end position="248"/>
    </location>
</feature>
<comment type="subcellular location">
    <subcellularLocation>
        <location evidence="1">Basolateral cell membrane</location>
        <topology evidence="1">Multi-pass membrane protein</topology>
    </subcellularLocation>
</comment>
<evidence type="ECO:0000256" key="1">
    <source>
        <dbReference type="ARBA" id="ARBA00004554"/>
    </source>
</evidence>
<feature type="transmembrane region" description="Helical" evidence="10">
    <location>
        <begin position="33"/>
        <end position="55"/>
    </location>
</feature>
<protein>
    <submittedName>
        <fullName evidence="13">Monocarboxylate transporter 12-like</fullName>
    </submittedName>
</protein>
<comment type="catalytic activity">
    <reaction evidence="8">
        <text>guanidinoacetate(in) = guanidinoacetate(out)</text>
        <dbReference type="Rhea" id="RHEA:73047"/>
        <dbReference type="ChEBI" id="CHEBI:57742"/>
    </reaction>
</comment>
<dbReference type="InterPro" id="IPR020846">
    <property type="entry name" value="MFS_dom"/>
</dbReference>
<feature type="transmembrane region" description="Helical" evidence="10">
    <location>
        <begin position="164"/>
        <end position="187"/>
    </location>
</feature>
<evidence type="ECO:0000256" key="2">
    <source>
        <dbReference type="ARBA" id="ARBA00006727"/>
    </source>
</evidence>
<dbReference type="GO" id="GO:0022857">
    <property type="term" value="F:transmembrane transporter activity"/>
    <property type="evidence" value="ECO:0000318"/>
    <property type="project" value="GO_Central"/>
</dbReference>
<dbReference type="Pfam" id="PF07690">
    <property type="entry name" value="MFS_1"/>
    <property type="match status" value="1"/>
</dbReference>
<evidence type="ECO:0000256" key="9">
    <source>
        <dbReference type="ARBA" id="ARBA00037605"/>
    </source>
</evidence>
<dbReference type="Gene3D" id="1.20.1250.20">
    <property type="entry name" value="MFS general substrate transporter like domains"/>
    <property type="match status" value="2"/>
</dbReference>
<dbReference type="AlphaFoldDB" id="A0A9J7HKX0"/>
<feature type="transmembrane region" description="Helical" evidence="10">
    <location>
        <begin position="99"/>
        <end position="121"/>
    </location>
</feature>
<feature type="transmembrane region" description="Helical" evidence="10">
    <location>
        <begin position="7"/>
        <end position="27"/>
    </location>
</feature>
<evidence type="ECO:0000256" key="6">
    <source>
        <dbReference type="ARBA" id="ARBA00023136"/>
    </source>
</evidence>
<feature type="transmembrane region" description="Helical" evidence="10">
    <location>
        <begin position="67"/>
        <end position="87"/>
    </location>
</feature>
<dbReference type="GeneID" id="118404947"/>
<evidence type="ECO:0000256" key="3">
    <source>
        <dbReference type="ARBA" id="ARBA00022475"/>
    </source>
</evidence>
<feature type="transmembrane region" description="Helical" evidence="10">
    <location>
        <begin position="320"/>
        <end position="339"/>
    </location>
</feature>
<dbReference type="PANTHER" id="PTHR11360:SF318">
    <property type="entry name" value="MONOCARBOXYLATE TRANSPORTER 12"/>
    <property type="match status" value="1"/>
</dbReference>
<evidence type="ECO:0000256" key="10">
    <source>
        <dbReference type="SAM" id="Phobius"/>
    </source>
</evidence>
<sequence>MCNVFGCRAVVMAGSVMAAAGLLSSMFVTTLPVMYLTAGVITGVGFSFMYTPCIIMVGRYFKRRRALANGLGLSGSGVGTFAFPPVFQLLIDSFGWRGSLFIVAGVTLQGCIFGALLRPIYLKDDVEKRKIVISNGRQIPSRCHRPCLSLCRLLDLSLFKNPNFVVIIVSSMLVIFGNFILFVHLVAHARNVGTAAQEAAFLVSVVGIGEMVSRIAYGWLSDTGLFPRLRGYIVCDLGLGLCLFFLPFAQTYPSMVVCSLAIGLFGGSCASQTAVFLAEFCGVTRLASAVGIAYGIQGFAILFGPPIAGRLYDVTGNYTVSFYVAGSVVMISVLMVTSLEVHRTWTSQVLPQTSRTNGSLISTEDMESFDKEKDTEWTDSSEHFIIHESSV</sequence>
<dbReference type="InterPro" id="IPR011701">
    <property type="entry name" value="MFS"/>
</dbReference>
<dbReference type="GO" id="GO:0015881">
    <property type="term" value="P:creatine transmembrane transport"/>
    <property type="evidence" value="ECO:0000318"/>
    <property type="project" value="GO_Central"/>
</dbReference>
<dbReference type="RefSeq" id="XP_035660245.1">
    <property type="nucleotide sequence ID" value="XM_035804352.1"/>
</dbReference>
<dbReference type="OrthoDB" id="2213137at2759"/>
<accession>A0A9J7HKX0</accession>
<keyword evidence="3" id="KW-1003">Cell membrane</keyword>
<dbReference type="InterPro" id="IPR050327">
    <property type="entry name" value="Proton-linked_MCT"/>
</dbReference>
<dbReference type="GO" id="GO:0005886">
    <property type="term" value="C:plasma membrane"/>
    <property type="evidence" value="ECO:0000318"/>
    <property type="project" value="GO_Central"/>
</dbReference>
<dbReference type="GO" id="GO:0016323">
    <property type="term" value="C:basolateral plasma membrane"/>
    <property type="evidence" value="ECO:0007669"/>
    <property type="project" value="UniProtKB-SubCell"/>
</dbReference>
<evidence type="ECO:0000256" key="5">
    <source>
        <dbReference type="ARBA" id="ARBA00022989"/>
    </source>
</evidence>
<feature type="domain" description="Major facilitator superfamily (MFS) profile" evidence="11">
    <location>
        <begin position="1"/>
        <end position="344"/>
    </location>
</feature>
<evidence type="ECO:0000313" key="13">
    <source>
        <dbReference type="RefSeq" id="XP_035660245.1"/>
    </source>
</evidence>
<gene>
    <name evidence="13" type="primary">LOC118404947</name>
</gene>
<dbReference type="SUPFAM" id="SSF103473">
    <property type="entry name" value="MFS general substrate transporter"/>
    <property type="match status" value="1"/>
</dbReference>
<feature type="transmembrane region" description="Helical" evidence="10">
    <location>
        <begin position="289"/>
        <end position="308"/>
    </location>
</feature>
<comment type="catalytic activity">
    <reaction evidence="7">
        <text>creatine(in) = creatine(out)</text>
        <dbReference type="Rhea" id="RHEA:73043"/>
        <dbReference type="ChEBI" id="CHEBI:57947"/>
    </reaction>
</comment>
<dbReference type="KEGG" id="bfo:118404947"/>